<gene>
    <name evidence="1" type="primary">Necator_chrI.g3311</name>
    <name evidence="1" type="ORF">RB195_007182</name>
</gene>
<evidence type="ECO:0000313" key="2">
    <source>
        <dbReference type="Proteomes" id="UP001303046"/>
    </source>
</evidence>
<dbReference type="Proteomes" id="UP001303046">
    <property type="component" value="Unassembled WGS sequence"/>
</dbReference>
<evidence type="ECO:0000313" key="1">
    <source>
        <dbReference type="EMBL" id="KAK6730565.1"/>
    </source>
</evidence>
<accession>A0ABR1BYL0</accession>
<name>A0ABR1BYL0_NECAM</name>
<protein>
    <submittedName>
        <fullName evidence="1">Uncharacterized protein</fullName>
    </submittedName>
</protein>
<keyword evidence="2" id="KW-1185">Reference proteome</keyword>
<reference evidence="1 2" key="1">
    <citation type="submission" date="2023-08" db="EMBL/GenBank/DDBJ databases">
        <title>A Necator americanus chromosomal reference genome.</title>
        <authorList>
            <person name="Ilik V."/>
            <person name="Petrzelkova K.J."/>
            <person name="Pardy F."/>
            <person name="Fuh T."/>
            <person name="Niatou-Singa F.S."/>
            <person name="Gouil Q."/>
            <person name="Baker L."/>
            <person name="Ritchie M.E."/>
            <person name="Jex A.R."/>
            <person name="Gazzola D."/>
            <person name="Li H."/>
            <person name="Toshio Fujiwara R."/>
            <person name="Zhan B."/>
            <person name="Aroian R.V."/>
            <person name="Pafco B."/>
            <person name="Schwarz E.M."/>
        </authorList>
    </citation>
    <scope>NUCLEOTIDE SEQUENCE [LARGE SCALE GENOMIC DNA]</scope>
    <source>
        <strain evidence="1 2">Aroian</strain>
        <tissue evidence="1">Whole animal</tissue>
    </source>
</reference>
<dbReference type="EMBL" id="JAVFWL010000001">
    <property type="protein sequence ID" value="KAK6730565.1"/>
    <property type="molecule type" value="Genomic_DNA"/>
</dbReference>
<dbReference type="CTD" id="25350256"/>
<dbReference type="KEGG" id="nai:NECAME_10227"/>
<comment type="caution">
    <text evidence="1">The sequence shown here is derived from an EMBL/GenBank/DDBJ whole genome shotgun (WGS) entry which is preliminary data.</text>
</comment>
<proteinExistence type="predicted"/>
<sequence length="144" mass="16059">MKKRDPAFLDPRETFEHYENRSRPTSSQSFEPSGSRGVLACEYRAAPPPGHREVLACEYRASPTGPHEVLGCQYRAEPPDVRYHQEAPARYQPSPESTKITTYLPESNKRKIPLGVILSVALGVPVVLVVCLFGAVWLQELGIL</sequence>
<organism evidence="1 2">
    <name type="scientific">Necator americanus</name>
    <name type="common">Human hookworm</name>
    <dbReference type="NCBI Taxonomy" id="51031"/>
    <lineage>
        <taxon>Eukaryota</taxon>
        <taxon>Metazoa</taxon>
        <taxon>Ecdysozoa</taxon>
        <taxon>Nematoda</taxon>
        <taxon>Chromadorea</taxon>
        <taxon>Rhabditida</taxon>
        <taxon>Rhabditina</taxon>
        <taxon>Rhabditomorpha</taxon>
        <taxon>Strongyloidea</taxon>
        <taxon>Ancylostomatidae</taxon>
        <taxon>Bunostominae</taxon>
        <taxon>Necator</taxon>
    </lineage>
</organism>